<dbReference type="Gene3D" id="1.50.10.10">
    <property type="match status" value="1"/>
</dbReference>
<accession>A0A7W2YJY4</accession>
<sequence>MRLILLLAAGLLFSTKTWATSPHLLADPYPLVSGNVKKFQSQTLDKNEVPQLNYNGQLIYYPIQITQTALEYYKNYFKTGNEISKKRFNELLEWLVDNFEVRNGIGGWWTKDPLTGSDYVLPQQWLSAMSQGFGLSVMIEAHSLTGDTKYLEMAKQILTSLNRNISAGGVLTDWAGEIWFDEYPSTPERHVLNGHIFAIAGLWDYAKYTKDEEALQLFNKSTVSLSKLITSFDAGFNSFYSQSNHPEIRHGIASATGGKYHHLHIAQLLWLYESTQEPIFLSTANRYLAQDFGDSKVYGIPNKFESISANHSIEPVKHGPDNLNDGNWTYGTYWSTNKFPAVLDIQLRRKAENLTELVLVTTGQKLLEKSLLIEIKNNNNWIPAPHRIKSRTNFATRHFKSLVHIIELAEPHNSIDGARITFQKPEDADIIALREINLHYDMSLELKLLTNTLCYSTCNSSK</sequence>
<dbReference type="AlphaFoldDB" id="A0A7W2YJY4"/>
<dbReference type="GO" id="GO:0047464">
    <property type="term" value="F:heparosan-N-sulfate-glucuronate 5-epimerase activity"/>
    <property type="evidence" value="ECO:0007669"/>
    <property type="project" value="InterPro"/>
</dbReference>
<dbReference type="InterPro" id="IPR012341">
    <property type="entry name" value="6hp_glycosidase-like_sf"/>
</dbReference>
<dbReference type="InterPro" id="IPR008928">
    <property type="entry name" value="6-hairpin_glycosidase_sf"/>
</dbReference>
<dbReference type="PANTHER" id="PTHR13174:SF3">
    <property type="entry name" value="D-GLUCURONYL C5-EPIMERASE"/>
    <property type="match status" value="1"/>
</dbReference>
<proteinExistence type="predicted"/>
<gene>
    <name evidence="3" type="ORF">H2508_13185</name>
</gene>
<protein>
    <recommendedName>
        <fullName evidence="2">D-glucuronyl C5-epimerase C-terminal domain-containing protein</fullName>
    </recommendedName>
</protein>
<keyword evidence="4" id="KW-1185">Reference proteome</keyword>
<organism evidence="3 4">
    <name type="scientific">Sediminihaliea albiluteola</name>
    <dbReference type="NCBI Taxonomy" id="2758564"/>
    <lineage>
        <taxon>Bacteria</taxon>
        <taxon>Pseudomonadati</taxon>
        <taxon>Pseudomonadota</taxon>
        <taxon>Gammaproteobacteria</taxon>
        <taxon>Cellvibrionales</taxon>
        <taxon>Halieaceae</taxon>
        <taxon>Sediminihaliea</taxon>
    </lineage>
</organism>
<dbReference type="InterPro" id="IPR010598">
    <property type="entry name" value="C5-epim_C"/>
</dbReference>
<dbReference type="SUPFAM" id="SSF48208">
    <property type="entry name" value="Six-hairpin glycosidases"/>
    <property type="match status" value="1"/>
</dbReference>
<evidence type="ECO:0000259" key="2">
    <source>
        <dbReference type="Pfam" id="PF06662"/>
    </source>
</evidence>
<dbReference type="Proteomes" id="UP000539350">
    <property type="component" value="Unassembled WGS sequence"/>
</dbReference>
<dbReference type="RefSeq" id="WP_182174590.1">
    <property type="nucleotide sequence ID" value="NZ_JACFXU010000017.1"/>
</dbReference>
<dbReference type="EMBL" id="JACFXU010000017">
    <property type="protein sequence ID" value="MBA6414066.1"/>
    <property type="molecule type" value="Genomic_DNA"/>
</dbReference>
<name>A0A7W2YJY4_9GAMM</name>
<dbReference type="InterPro" id="IPR039721">
    <property type="entry name" value="C5-epimerase"/>
</dbReference>
<reference evidence="3 4" key="1">
    <citation type="submission" date="2020-07" db="EMBL/GenBank/DDBJ databases">
        <title>Halieaceae bacterium, F7430, whole genome shotgun sequencing project.</title>
        <authorList>
            <person name="Jiang S."/>
            <person name="Liu Z.W."/>
            <person name="Du Z.J."/>
        </authorList>
    </citation>
    <scope>NUCLEOTIDE SEQUENCE [LARGE SCALE GENOMIC DNA]</scope>
    <source>
        <strain evidence="3 4">F7430</strain>
    </source>
</reference>
<dbReference type="GO" id="GO:0015012">
    <property type="term" value="P:heparan sulfate proteoglycan biosynthetic process"/>
    <property type="evidence" value="ECO:0007669"/>
    <property type="project" value="InterPro"/>
</dbReference>
<dbReference type="Pfam" id="PF06662">
    <property type="entry name" value="C5-epim_C"/>
    <property type="match status" value="1"/>
</dbReference>
<dbReference type="PANTHER" id="PTHR13174">
    <property type="entry name" value="D-GLUCURONYL C5-EPIMERASE"/>
    <property type="match status" value="1"/>
</dbReference>
<evidence type="ECO:0000313" key="4">
    <source>
        <dbReference type="Proteomes" id="UP000539350"/>
    </source>
</evidence>
<keyword evidence="1" id="KW-0732">Signal</keyword>
<feature type="signal peptide" evidence="1">
    <location>
        <begin position="1"/>
        <end position="19"/>
    </location>
</feature>
<evidence type="ECO:0000313" key="3">
    <source>
        <dbReference type="EMBL" id="MBA6414066.1"/>
    </source>
</evidence>
<evidence type="ECO:0000256" key="1">
    <source>
        <dbReference type="SAM" id="SignalP"/>
    </source>
</evidence>
<comment type="caution">
    <text evidence="3">The sequence shown here is derived from an EMBL/GenBank/DDBJ whole genome shotgun (WGS) entry which is preliminary data.</text>
</comment>
<feature type="domain" description="D-glucuronyl C5-epimerase C-terminal" evidence="2">
    <location>
        <begin position="120"/>
        <end position="287"/>
    </location>
</feature>
<dbReference type="GO" id="GO:0005975">
    <property type="term" value="P:carbohydrate metabolic process"/>
    <property type="evidence" value="ECO:0007669"/>
    <property type="project" value="InterPro"/>
</dbReference>
<feature type="chain" id="PRO_5031450901" description="D-glucuronyl C5-epimerase C-terminal domain-containing protein" evidence="1">
    <location>
        <begin position="20"/>
        <end position="462"/>
    </location>
</feature>